<dbReference type="Proteomes" id="UP001060215">
    <property type="component" value="Chromosome 14"/>
</dbReference>
<protein>
    <submittedName>
        <fullName evidence="1">Uncharacterized protein</fullName>
    </submittedName>
</protein>
<evidence type="ECO:0000313" key="2">
    <source>
        <dbReference type="Proteomes" id="UP001060215"/>
    </source>
</evidence>
<name>A0ACC0FKE2_9ERIC</name>
<keyword evidence="2" id="KW-1185">Reference proteome</keyword>
<evidence type="ECO:0000313" key="1">
    <source>
        <dbReference type="EMBL" id="KAI7988597.1"/>
    </source>
</evidence>
<sequence>MDHNTKCLQGWWNYQESDREGRTNWPTYIPVPIQDRDQKPEQALAPLGEGKNPLFISGDDNHWTEVLDVVFHQQTNPREIKTYKFQKLRDRNQTNSSRFKIKASAQVSGPRVFIIMRFKRGSKVEVMSKKEALISWRCAEIISGNGHTYSVKYDCYPGSTNEVVERVPRNAIRPCPPSMEGVEISLVGDVVDVFDNFSWKIATVLKGLDRDHYLVRLLGVTQEFRIHKSNIRVRQSWEDNKWVGSRSCEDVKANKLSTSIFHRKTSFQKLQVNTKIKLQAGDDHFAAQENEGLQEPYMVSSGTLKRASPYRSSLLDACTANFQKRRAIENEGRRQRFVPAPLQEKVDAVVYPRENLGEKCMHSSSNNRSNGYYEMERAKLSGLVGCSIARSSEPNDSDSDECSVGSCSVTSESPIKFPSHFVAGRRQVTDALCSDAESFSGSGNQENCLFPLQEEVVASIHRLELHAYRCTLEALYASGPLSWDQEALLTNLRIMLHISNDEHLTELRNLISVGTALISSIRCGSICKFPIEVVIDECPAFSRATVGGMHLLLPKEVKLNIWKSCHKYPDLEVNSVCEVSPSIQKLRITSGAVLDCMFLGWRHYNSPDGLFSQEWDWYCRIIDSVLVVD</sequence>
<proteinExistence type="predicted"/>
<organism evidence="1 2">
    <name type="scientific">Camellia lanceoleosa</name>
    <dbReference type="NCBI Taxonomy" id="1840588"/>
    <lineage>
        <taxon>Eukaryota</taxon>
        <taxon>Viridiplantae</taxon>
        <taxon>Streptophyta</taxon>
        <taxon>Embryophyta</taxon>
        <taxon>Tracheophyta</taxon>
        <taxon>Spermatophyta</taxon>
        <taxon>Magnoliopsida</taxon>
        <taxon>eudicotyledons</taxon>
        <taxon>Gunneridae</taxon>
        <taxon>Pentapetalae</taxon>
        <taxon>asterids</taxon>
        <taxon>Ericales</taxon>
        <taxon>Theaceae</taxon>
        <taxon>Camellia</taxon>
    </lineage>
</organism>
<dbReference type="EMBL" id="CM045771">
    <property type="protein sequence ID" value="KAI7988597.1"/>
    <property type="molecule type" value="Genomic_DNA"/>
</dbReference>
<reference evidence="1 2" key="1">
    <citation type="journal article" date="2022" name="Plant J.">
        <title>Chromosome-level genome of Camellia lanceoleosa provides a valuable resource for understanding genome evolution and self-incompatibility.</title>
        <authorList>
            <person name="Gong W."/>
            <person name="Xiao S."/>
            <person name="Wang L."/>
            <person name="Liao Z."/>
            <person name="Chang Y."/>
            <person name="Mo W."/>
            <person name="Hu G."/>
            <person name="Li W."/>
            <person name="Zhao G."/>
            <person name="Zhu H."/>
            <person name="Hu X."/>
            <person name="Ji K."/>
            <person name="Xiang X."/>
            <person name="Song Q."/>
            <person name="Yuan D."/>
            <person name="Jin S."/>
            <person name="Zhang L."/>
        </authorList>
    </citation>
    <scope>NUCLEOTIDE SEQUENCE [LARGE SCALE GENOMIC DNA]</scope>
    <source>
        <strain evidence="1">SQ_2022a</strain>
    </source>
</reference>
<comment type="caution">
    <text evidence="1">The sequence shown here is derived from an EMBL/GenBank/DDBJ whole genome shotgun (WGS) entry which is preliminary data.</text>
</comment>
<accession>A0ACC0FKE2</accession>
<gene>
    <name evidence="1" type="ORF">LOK49_LG13G02555</name>
</gene>